<dbReference type="Proteomes" id="UP000221837">
    <property type="component" value="Genome"/>
</dbReference>
<protein>
    <recommendedName>
        <fullName evidence="3">Nucleotidyltransferase</fullName>
    </recommendedName>
</protein>
<evidence type="ECO:0000313" key="2">
    <source>
        <dbReference type="Proteomes" id="UP000221837"/>
    </source>
</evidence>
<gene>
    <name evidence="1" type="ORF">BF_0118</name>
</gene>
<accession>A0A1S6UA83</accession>
<proteinExistence type="predicted"/>
<reference evidence="1" key="1">
    <citation type="submission" date="2017-02" db="EMBL/GenBank/DDBJ databases">
        <title>Genome sequence of Serratia marcescens phage BF.</title>
        <authorList>
            <person name="Casey E."/>
            <person name="Fitzgerald B."/>
            <person name="Mahony J."/>
            <person name="Lugli G."/>
            <person name="Ventura M."/>
            <person name="van Sinderen D."/>
        </authorList>
    </citation>
    <scope>NUCLEOTIDE SEQUENCE [LARGE SCALE GENOMIC DNA]</scope>
</reference>
<organism evidence="1 2">
    <name type="scientific">Serratia phage BF</name>
    <dbReference type="NCBI Taxonomy" id="1962671"/>
    <lineage>
        <taxon>Viruses</taxon>
        <taxon>Duplodnaviria</taxon>
        <taxon>Heunggongvirae</taxon>
        <taxon>Uroviricota</taxon>
        <taxon>Caudoviricetes</taxon>
        <taxon>Eneladusvirus</taxon>
        <taxon>Eneladusvirus BF</taxon>
    </lineage>
</organism>
<keyword evidence="2" id="KW-1185">Reference proteome</keyword>
<evidence type="ECO:0008006" key="3">
    <source>
        <dbReference type="Google" id="ProtNLM"/>
    </source>
</evidence>
<name>A0A1S6UA83_9CAUD</name>
<evidence type="ECO:0000313" key="1">
    <source>
        <dbReference type="EMBL" id="AQW88643.1"/>
    </source>
</evidence>
<dbReference type="EMBL" id="KY630187">
    <property type="protein sequence ID" value="AQW88643.1"/>
    <property type="molecule type" value="Genomic_DNA"/>
</dbReference>
<dbReference type="OrthoDB" id="13062at10239"/>
<sequence length="241" mass="28113">MINKEEVSKAAREIVHHIILDNIYGYFEELGTPNIVVYGSFIEMTSGFDVKPNDIDVTIVLDGELPEPRHKSFYLNFVELPINVEYMSRESFQKELHSFQPKYFMCTATPELSEEIDSVWKNKEIHEVRSGISSVTSKAFDKGRKKLLVEDDYDEVLGLKNIYHAFKFPIYAKWYFYPELAERDYITDIQYLNEIHKGIYEAYNNSTGTLEERCAAVVQFAKPHHLSLMTGFRILFPKKVE</sequence>